<keyword evidence="1" id="KW-0812">Transmembrane</keyword>
<dbReference type="NCBIfam" id="TIGR00254">
    <property type="entry name" value="GGDEF"/>
    <property type="match status" value="1"/>
</dbReference>
<dbReference type="EMBL" id="JAVDWV010000005">
    <property type="protein sequence ID" value="MDR7154560.1"/>
    <property type="molecule type" value="Genomic_DNA"/>
</dbReference>
<dbReference type="Pfam" id="PF00990">
    <property type="entry name" value="GGDEF"/>
    <property type="match status" value="1"/>
</dbReference>
<dbReference type="Gene3D" id="6.10.340.10">
    <property type="match status" value="1"/>
</dbReference>
<keyword evidence="1" id="KW-0472">Membrane</keyword>
<reference evidence="5 6" key="1">
    <citation type="submission" date="2023-07" db="EMBL/GenBank/DDBJ databases">
        <title>Sorghum-associated microbial communities from plants grown in Nebraska, USA.</title>
        <authorList>
            <person name="Schachtman D."/>
        </authorList>
    </citation>
    <scope>NUCLEOTIDE SEQUENCE [LARGE SCALE GENOMIC DNA]</scope>
    <source>
        <strain evidence="5 6">4256</strain>
    </source>
</reference>
<proteinExistence type="predicted"/>
<dbReference type="InterPro" id="IPR001633">
    <property type="entry name" value="EAL_dom"/>
</dbReference>
<keyword evidence="1" id="KW-1133">Transmembrane helix</keyword>
<dbReference type="Pfam" id="PF00563">
    <property type="entry name" value="EAL"/>
    <property type="match status" value="1"/>
</dbReference>
<protein>
    <submittedName>
        <fullName evidence="5">Diguanylate cyclase (GGDEF)-like protein</fullName>
    </submittedName>
</protein>
<evidence type="ECO:0000259" key="2">
    <source>
        <dbReference type="PROSITE" id="PS50883"/>
    </source>
</evidence>
<feature type="domain" description="GGDEF" evidence="4">
    <location>
        <begin position="372"/>
        <end position="502"/>
    </location>
</feature>
<dbReference type="Gene3D" id="3.20.20.450">
    <property type="entry name" value="EAL domain"/>
    <property type="match status" value="1"/>
</dbReference>
<feature type="transmembrane region" description="Helical" evidence="1">
    <location>
        <begin position="22"/>
        <end position="43"/>
    </location>
</feature>
<dbReference type="PROSITE" id="PS50883">
    <property type="entry name" value="EAL"/>
    <property type="match status" value="1"/>
</dbReference>
<dbReference type="Gene3D" id="3.30.70.270">
    <property type="match status" value="1"/>
</dbReference>
<dbReference type="SUPFAM" id="SSF55073">
    <property type="entry name" value="Nucleotide cyclase"/>
    <property type="match status" value="1"/>
</dbReference>
<feature type="domain" description="EAL" evidence="2">
    <location>
        <begin position="511"/>
        <end position="761"/>
    </location>
</feature>
<evidence type="ECO:0000259" key="3">
    <source>
        <dbReference type="PROSITE" id="PS50885"/>
    </source>
</evidence>
<dbReference type="SUPFAM" id="SSF141868">
    <property type="entry name" value="EAL domain-like"/>
    <property type="match status" value="1"/>
</dbReference>
<dbReference type="InterPro" id="IPR029787">
    <property type="entry name" value="Nucleotide_cyclase"/>
</dbReference>
<dbReference type="SMART" id="SM00304">
    <property type="entry name" value="HAMP"/>
    <property type="match status" value="1"/>
</dbReference>
<dbReference type="PROSITE" id="PS50887">
    <property type="entry name" value="GGDEF"/>
    <property type="match status" value="1"/>
</dbReference>
<feature type="transmembrane region" description="Helical" evidence="1">
    <location>
        <begin position="263"/>
        <end position="285"/>
    </location>
</feature>
<dbReference type="PANTHER" id="PTHR44757:SF2">
    <property type="entry name" value="BIOFILM ARCHITECTURE MAINTENANCE PROTEIN MBAA"/>
    <property type="match status" value="1"/>
</dbReference>
<dbReference type="RefSeq" id="WP_310222950.1">
    <property type="nucleotide sequence ID" value="NZ_JAVDWV010000005.1"/>
</dbReference>
<evidence type="ECO:0000256" key="1">
    <source>
        <dbReference type="SAM" id="Phobius"/>
    </source>
</evidence>
<dbReference type="Pfam" id="PF00672">
    <property type="entry name" value="HAMP"/>
    <property type="match status" value="1"/>
</dbReference>
<dbReference type="SMART" id="SM00052">
    <property type="entry name" value="EAL"/>
    <property type="match status" value="1"/>
</dbReference>
<dbReference type="CDD" id="cd01949">
    <property type="entry name" value="GGDEF"/>
    <property type="match status" value="1"/>
</dbReference>
<gene>
    <name evidence="5" type="ORF">J2W40_001372</name>
</gene>
<dbReference type="PANTHER" id="PTHR44757">
    <property type="entry name" value="DIGUANYLATE CYCLASE DGCP"/>
    <property type="match status" value="1"/>
</dbReference>
<dbReference type="InterPro" id="IPR000160">
    <property type="entry name" value="GGDEF_dom"/>
</dbReference>
<dbReference type="PROSITE" id="PS50885">
    <property type="entry name" value="HAMP"/>
    <property type="match status" value="1"/>
</dbReference>
<name>A0ABU1WZ12_SPHXE</name>
<dbReference type="CDD" id="cd06225">
    <property type="entry name" value="HAMP"/>
    <property type="match status" value="1"/>
</dbReference>
<dbReference type="InterPro" id="IPR052155">
    <property type="entry name" value="Biofilm_reg_signaling"/>
</dbReference>
<evidence type="ECO:0000259" key="4">
    <source>
        <dbReference type="PROSITE" id="PS50887"/>
    </source>
</evidence>
<dbReference type="Proteomes" id="UP001267638">
    <property type="component" value="Unassembled WGS sequence"/>
</dbReference>
<dbReference type="CDD" id="cd01948">
    <property type="entry name" value="EAL"/>
    <property type="match status" value="1"/>
</dbReference>
<dbReference type="InterPro" id="IPR035919">
    <property type="entry name" value="EAL_sf"/>
</dbReference>
<feature type="domain" description="HAMP" evidence="3">
    <location>
        <begin position="287"/>
        <end position="338"/>
    </location>
</feature>
<keyword evidence="6" id="KW-1185">Reference proteome</keyword>
<dbReference type="SUPFAM" id="SSF158472">
    <property type="entry name" value="HAMP domain-like"/>
    <property type="match status" value="1"/>
</dbReference>
<dbReference type="InterPro" id="IPR003660">
    <property type="entry name" value="HAMP_dom"/>
</dbReference>
<comment type="caution">
    <text evidence="5">The sequence shown here is derived from an EMBL/GenBank/DDBJ whole genome shotgun (WGS) entry which is preliminary data.</text>
</comment>
<dbReference type="SMART" id="SM00267">
    <property type="entry name" value="GGDEF"/>
    <property type="match status" value="1"/>
</dbReference>
<dbReference type="InterPro" id="IPR043128">
    <property type="entry name" value="Rev_trsase/Diguanyl_cyclase"/>
</dbReference>
<accession>A0ABU1WZ12</accession>
<evidence type="ECO:0000313" key="5">
    <source>
        <dbReference type="EMBL" id="MDR7154560.1"/>
    </source>
</evidence>
<evidence type="ECO:0000313" key="6">
    <source>
        <dbReference type="Proteomes" id="UP001267638"/>
    </source>
</evidence>
<sequence>MTHYLAITRLWRRWVGRLQSTLTLRMTLFYGMLFLGVSMLSLYGTRKAIEAYAEQAIRREMAVGSALFDRIAAMQVSQMAQAGNVLASDFGFREAVGTSDAPTIISALKSLQGRFDLQHALFVGVDGTVVGHVPGMSADEKNQLFDALDRGRERGVARWGGQNFMAAASPVRAPVLTGWVIFARTMGPADLRQIARLSSIDLHPRILPQAESGIRASSVSEVRRNGERILMQARAVPTLVESAPQLLVLEYSLTHALRDYAPILWALFGFGGLGAMLAIAGTFVASRRLARPIVALEAAARKVSAGQHAEVAVETRDEIGQLARSFNRMVSAVEDRERQIAHMAFHDSLTGLPNRTLLREQIALALNRHGSANFALFCLDLDNFKSVNDTLGHPTGDALLCEVATRLGAICPQAFVARLGGDEFALILPDGNGSADQIGRALVKALAQPFDVHGHRIVTGTSIGIVLAPQDGQDATELLKNADLALHRAKDEGKGSHRFFESAMDAEAQARRAMEIDLHDALRKGELELYFQPLFGLSQNRVTAFEALLRWNHPERGMVSPVQFIPLAEETGLIIPIGEWALHEACRIAATWADDIRIAVNISPVQFRSATLNSIVLQALARSGLAPHRLELEITESLFIDNVEATLGSLHSLRALGVRIALDDFGTGYSSLSYLRSFPFDKLKIDRSFIVDLLAHDGATAIIRAITTLADALGIETTAEGVESSEQLEILRTEGCNQIQGYFFSRPIPAGQVAALLDKLSGDRLAA</sequence>
<organism evidence="5 6">
    <name type="scientific">Sphingobium xenophagum</name>
    <dbReference type="NCBI Taxonomy" id="121428"/>
    <lineage>
        <taxon>Bacteria</taxon>
        <taxon>Pseudomonadati</taxon>
        <taxon>Pseudomonadota</taxon>
        <taxon>Alphaproteobacteria</taxon>
        <taxon>Sphingomonadales</taxon>
        <taxon>Sphingomonadaceae</taxon>
        <taxon>Sphingobium</taxon>
    </lineage>
</organism>